<sequence>MIIDQNTRDEILASNHPHYLISASAGSGKTTILVEKAFAMIEKKLIQPYQQIAMITFTRLATRQIKDKVKELLPMESTDNKHYLKAIKVITTESFILSEVIKPFIRDAFGKEFPSGEDFVQNYNNIYKFDDFDKGLLQMKGQNVIGSYRDNNKNFTYQLGLEILKKSLNAQRYLKARFQVVMVDEYQDVDYDMHHLYMYLKDELKIRLVIVGDLKQMLYGFRGADAEIMKSLEDDYEFNNYRLIHNFRSHLSIVNYSYQFFEQSLDIPHEENRIRYYSNLDVLKNINMFISEPSTKDDAFVYLFARRNQWGRERTYWENKGFVFIDKTPLNSSYPNYEVLEPVLKLYFDSSHYNIYSMLDDLDVEIKSSTVRKAELLQENLNIDTIKALKQIEEITDRNLLEVEKQNFFETLDKQYSVNFIAEKPKKLALTIHSAKGLEFEHVFINADSFFDFHNNFAKQNHYVAITRAKESLHIVKNGLYESVLNGLGINNSI</sequence>
<evidence type="ECO:0000256" key="3">
    <source>
        <dbReference type="ARBA" id="ARBA00022806"/>
    </source>
</evidence>
<dbReference type="Proteomes" id="UP001500866">
    <property type="component" value="Unassembled WGS sequence"/>
</dbReference>
<keyword evidence="1 5" id="KW-0547">Nucleotide-binding</keyword>
<dbReference type="Pfam" id="PF13538">
    <property type="entry name" value="UvrD_C_2"/>
    <property type="match status" value="1"/>
</dbReference>
<keyword evidence="4 5" id="KW-0067">ATP-binding</keyword>
<dbReference type="InterPro" id="IPR000212">
    <property type="entry name" value="DNA_helicase_UvrD/REP"/>
</dbReference>
<dbReference type="SUPFAM" id="SSF52540">
    <property type="entry name" value="P-loop containing nucleoside triphosphate hydrolases"/>
    <property type="match status" value="1"/>
</dbReference>
<accession>A0ABN1GB63</accession>
<dbReference type="Gene3D" id="3.40.50.300">
    <property type="entry name" value="P-loop containing nucleotide triphosphate hydrolases"/>
    <property type="match status" value="2"/>
</dbReference>
<comment type="caution">
    <text evidence="7">The sequence shown here is derived from an EMBL/GenBank/DDBJ whole genome shotgun (WGS) entry which is preliminary data.</text>
</comment>
<dbReference type="InterPro" id="IPR014016">
    <property type="entry name" value="UvrD-like_ATP-bd"/>
</dbReference>
<proteinExistence type="predicted"/>
<evidence type="ECO:0000256" key="1">
    <source>
        <dbReference type="ARBA" id="ARBA00022741"/>
    </source>
</evidence>
<reference evidence="7 8" key="1">
    <citation type="journal article" date="2019" name="Int. J. Syst. Evol. Microbiol.">
        <title>The Global Catalogue of Microorganisms (GCM) 10K type strain sequencing project: providing services to taxonomists for standard genome sequencing and annotation.</title>
        <authorList>
            <consortium name="The Broad Institute Genomics Platform"/>
            <consortium name="The Broad Institute Genome Sequencing Center for Infectious Disease"/>
            <person name="Wu L."/>
            <person name="Ma J."/>
        </authorList>
    </citation>
    <scope>NUCLEOTIDE SEQUENCE [LARGE SCALE GENOMIC DNA]</scope>
    <source>
        <strain evidence="7 8">JCM 15395</strain>
    </source>
</reference>
<evidence type="ECO:0000313" key="8">
    <source>
        <dbReference type="Proteomes" id="UP001500866"/>
    </source>
</evidence>
<evidence type="ECO:0000256" key="4">
    <source>
        <dbReference type="ARBA" id="ARBA00022840"/>
    </source>
</evidence>
<dbReference type="InterPro" id="IPR027417">
    <property type="entry name" value="P-loop_NTPase"/>
</dbReference>
<dbReference type="Pfam" id="PF13245">
    <property type="entry name" value="AAA_19"/>
    <property type="match status" value="1"/>
</dbReference>
<evidence type="ECO:0000313" key="7">
    <source>
        <dbReference type="EMBL" id="GAA0607707.1"/>
    </source>
</evidence>
<dbReference type="EMBL" id="BAAADS010000018">
    <property type="protein sequence ID" value="GAA0607707.1"/>
    <property type="molecule type" value="Genomic_DNA"/>
</dbReference>
<dbReference type="InterPro" id="IPR027785">
    <property type="entry name" value="UvrD-like_helicase_C"/>
</dbReference>
<gene>
    <name evidence="7" type="ORF">GCM10009001_26290</name>
</gene>
<keyword evidence="2 5" id="KW-0378">Hydrolase</keyword>
<dbReference type="PANTHER" id="PTHR11070:SF2">
    <property type="entry name" value="ATP-DEPENDENT DNA HELICASE SRS2"/>
    <property type="match status" value="1"/>
</dbReference>
<organism evidence="7 8">
    <name type="scientific">Virgibacillus siamensis</name>
    <dbReference type="NCBI Taxonomy" id="480071"/>
    <lineage>
        <taxon>Bacteria</taxon>
        <taxon>Bacillati</taxon>
        <taxon>Bacillota</taxon>
        <taxon>Bacilli</taxon>
        <taxon>Bacillales</taxon>
        <taxon>Bacillaceae</taxon>
        <taxon>Virgibacillus</taxon>
    </lineage>
</organism>
<evidence type="ECO:0000256" key="2">
    <source>
        <dbReference type="ARBA" id="ARBA00022801"/>
    </source>
</evidence>
<dbReference type="PANTHER" id="PTHR11070">
    <property type="entry name" value="UVRD / RECB / PCRA DNA HELICASE FAMILY MEMBER"/>
    <property type="match status" value="1"/>
</dbReference>
<dbReference type="RefSeq" id="WP_343813920.1">
    <property type="nucleotide sequence ID" value="NZ_BAAADS010000018.1"/>
</dbReference>
<feature type="binding site" evidence="5">
    <location>
        <begin position="23"/>
        <end position="30"/>
    </location>
    <ligand>
        <name>ATP</name>
        <dbReference type="ChEBI" id="CHEBI:30616"/>
    </ligand>
</feature>
<keyword evidence="3 5" id="KW-0347">Helicase</keyword>
<name>A0ABN1GB63_9BACI</name>
<evidence type="ECO:0000259" key="6">
    <source>
        <dbReference type="PROSITE" id="PS51198"/>
    </source>
</evidence>
<keyword evidence="8" id="KW-1185">Reference proteome</keyword>
<protein>
    <recommendedName>
        <fullName evidence="6">UvrD-like helicase ATP-binding domain-containing protein</fullName>
    </recommendedName>
</protein>
<feature type="domain" description="UvrD-like helicase ATP-binding" evidence="6">
    <location>
        <begin position="2"/>
        <end position="250"/>
    </location>
</feature>
<evidence type="ECO:0000256" key="5">
    <source>
        <dbReference type="PROSITE-ProRule" id="PRU00560"/>
    </source>
</evidence>
<dbReference type="PROSITE" id="PS51198">
    <property type="entry name" value="UVRD_HELICASE_ATP_BIND"/>
    <property type="match status" value="1"/>
</dbReference>